<organism evidence="2 3">
    <name type="scientific">Kineobactrum sediminis</name>
    <dbReference type="NCBI Taxonomy" id="1905677"/>
    <lineage>
        <taxon>Bacteria</taxon>
        <taxon>Pseudomonadati</taxon>
        <taxon>Pseudomonadota</taxon>
        <taxon>Gammaproteobacteria</taxon>
        <taxon>Cellvibrionales</taxon>
        <taxon>Halieaceae</taxon>
        <taxon>Kineobactrum</taxon>
    </lineage>
</organism>
<dbReference type="RefSeq" id="WP_101521499.1">
    <property type="nucleotide sequence ID" value="NZ_PKLZ01000008.1"/>
</dbReference>
<evidence type="ECO:0000256" key="1">
    <source>
        <dbReference type="SAM" id="MobiDB-lite"/>
    </source>
</evidence>
<keyword evidence="3" id="KW-1185">Reference proteome</keyword>
<gene>
    <name evidence="2" type="ORF">CWI75_10740</name>
</gene>
<proteinExistence type="predicted"/>
<evidence type="ECO:0000313" key="2">
    <source>
        <dbReference type="EMBL" id="PLW82247.1"/>
    </source>
</evidence>
<name>A0A2N5Y1H4_9GAMM</name>
<comment type="caution">
    <text evidence="2">The sequence shown here is derived from an EMBL/GenBank/DDBJ whole genome shotgun (WGS) entry which is preliminary data.</text>
</comment>
<accession>A0A2N5Y1H4</accession>
<dbReference type="AlphaFoldDB" id="A0A2N5Y1H4"/>
<dbReference type="Proteomes" id="UP000234845">
    <property type="component" value="Unassembled WGS sequence"/>
</dbReference>
<evidence type="ECO:0000313" key="3">
    <source>
        <dbReference type="Proteomes" id="UP000234845"/>
    </source>
</evidence>
<sequence>MRIATNPTTAQQDAQRPAGGHRSFADGSLPLSAEAIQSEIRRVRRQADDQLHQSMLGKQKLFDEFALNECADLRKLGHLIPADILQAEAEALARMNDAAVIDLCRAIRSAGERLATSHQSRFRAALVRLSSTQPGG</sequence>
<feature type="region of interest" description="Disordered" evidence="1">
    <location>
        <begin position="1"/>
        <end position="27"/>
    </location>
</feature>
<dbReference type="OrthoDB" id="9862977at2"/>
<reference evidence="3" key="1">
    <citation type="submission" date="2017-11" db="EMBL/GenBank/DDBJ databases">
        <title>The draft genome sequence of Chromatocurvus sp. F02.</title>
        <authorList>
            <person name="Du Z.-J."/>
            <person name="Chang Y.-Q."/>
        </authorList>
    </citation>
    <scope>NUCLEOTIDE SEQUENCE [LARGE SCALE GENOMIC DNA]</scope>
    <source>
        <strain evidence="3">F02</strain>
    </source>
</reference>
<protein>
    <submittedName>
        <fullName evidence="2">Uncharacterized protein</fullName>
    </submittedName>
</protein>
<feature type="compositionally biased region" description="Polar residues" evidence="1">
    <location>
        <begin position="1"/>
        <end position="14"/>
    </location>
</feature>
<dbReference type="EMBL" id="PKLZ01000008">
    <property type="protein sequence ID" value="PLW82247.1"/>
    <property type="molecule type" value="Genomic_DNA"/>
</dbReference>